<name>A0ABU5JYP3_9BACI</name>
<dbReference type="RefSeq" id="WP_374218261.1">
    <property type="nucleotide sequence ID" value="NZ_JAXOVW010000034.1"/>
</dbReference>
<organism evidence="1 2">
    <name type="scientific">Bacillus bingmayongensis</name>
    <dbReference type="NCBI Taxonomy" id="1150157"/>
    <lineage>
        <taxon>Bacteria</taxon>
        <taxon>Bacillati</taxon>
        <taxon>Bacillota</taxon>
        <taxon>Bacilli</taxon>
        <taxon>Bacillales</taxon>
        <taxon>Bacillaceae</taxon>
        <taxon>Bacillus</taxon>
    </lineage>
</organism>
<comment type="caution">
    <text evidence="1">The sequence shown here is derived from an EMBL/GenBank/DDBJ whole genome shotgun (WGS) entry which is preliminary data.</text>
</comment>
<evidence type="ECO:0000313" key="2">
    <source>
        <dbReference type="Proteomes" id="UP001291930"/>
    </source>
</evidence>
<evidence type="ECO:0000313" key="1">
    <source>
        <dbReference type="EMBL" id="MDZ5608549.1"/>
    </source>
</evidence>
<dbReference type="Proteomes" id="UP001291930">
    <property type="component" value="Unassembled WGS sequence"/>
</dbReference>
<sequence length="57" mass="6730">MIVLFPTFKLINATKVLKSYSDPLNKQLSKEEKEEKEEIQEVINQYHTATYNQLQTN</sequence>
<gene>
    <name evidence="1" type="ORF">U2I54_15965</name>
</gene>
<proteinExistence type="predicted"/>
<accession>A0ABU5JYP3</accession>
<protein>
    <submittedName>
        <fullName evidence="1">Uncharacterized protein</fullName>
    </submittedName>
</protein>
<reference evidence="2" key="1">
    <citation type="submission" date="2023-11" db="EMBL/GenBank/DDBJ databases">
        <title>Genome Sequence of Bacillus pseudomycoides stain BUPM19.</title>
        <authorList>
            <person name="Farhat A."/>
        </authorList>
    </citation>
    <scope>NUCLEOTIDE SEQUENCE [LARGE SCALE GENOMIC DNA]</scope>
    <source>
        <strain evidence="2">BUPM19</strain>
    </source>
</reference>
<keyword evidence="2" id="KW-1185">Reference proteome</keyword>
<dbReference type="EMBL" id="JAXOVW010000034">
    <property type="protein sequence ID" value="MDZ5608549.1"/>
    <property type="molecule type" value="Genomic_DNA"/>
</dbReference>